<name>A0A3D8J714_9HELI</name>
<dbReference type="Gene3D" id="3.40.50.300">
    <property type="entry name" value="P-loop containing nucleotide triphosphate hydrolases"/>
    <property type="match status" value="1"/>
</dbReference>
<reference evidence="1 2" key="1">
    <citation type="submission" date="2018-04" db="EMBL/GenBank/DDBJ databases">
        <title>Novel Campyloabacter and Helicobacter Species and Strains.</title>
        <authorList>
            <person name="Mannion A.J."/>
            <person name="Shen Z."/>
            <person name="Fox J.G."/>
        </authorList>
    </citation>
    <scope>NUCLEOTIDE SEQUENCE [LARGE SCALE GENOMIC DNA]</scope>
    <source>
        <strain evidence="1 2">MIT 04-9362</strain>
    </source>
</reference>
<dbReference type="OrthoDB" id="9811073at2"/>
<dbReference type="EMBL" id="NXLX01000011">
    <property type="protein sequence ID" value="RDU73279.1"/>
    <property type="molecule type" value="Genomic_DNA"/>
</dbReference>
<dbReference type="Proteomes" id="UP000256695">
    <property type="component" value="Unassembled WGS sequence"/>
</dbReference>
<accession>A0A3D8J714</accession>
<comment type="caution">
    <text evidence="1">The sequence shown here is derived from an EMBL/GenBank/DDBJ whole genome shotgun (WGS) entry which is preliminary data.</text>
</comment>
<evidence type="ECO:0000313" key="2">
    <source>
        <dbReference type="Proteomes" id="UP000256695"/>
    </source>
</evidence>
<dbReference type="RefSeq" id="WP_115579169.1">
    <property type="nucleotide sequence ID" value="NZ_NXLX01000011.1"/>
</dbReference>
<dbReference type="SUPFAM" id="SSF52540">
    <property type="entry name" value="P-loop containing nucleoside triphosphate hydrolases"/>
    <property type="match status" value="1"/>
</dbReference>
<sequence length="200" mass="23552">MNKIILSYDFDEALKECVDDLNKSFVKIFHCEEFKIDDAHEVIAEAYMASEQKKTICILANSYNIFAQNALLKILEETPSNVEFILFAKNKNTFLNTVRSRLIIDDKRKKNEIQVFEIDLKQMQLKDIYDFLKKQIDNTQEQTKQKIESLLLSVFQSHIILNQEELESFDNAILANSNYQRSDYIFLPLLLMILQKKRGR</sequence>
<proteinExistence type="predicted"/>
<dbReference type="InterPro" id="IPR027417">
    <property type="entry name" value="P-loop_NTPase"/>
</dbReference>
<organism evidence="1 2">
    <name type="scientific">Helicobacter anseris</name>
    <dbReference type="NCBI Taxonomy" id="375926"/>
    <lineage>
        <taxon>Bacteria</taxon>
        <taxon>Pseudomonadati</taxon>
        <taxon>Campylobacterota</taxon>
        <taxon>Epsilonproteobacteria</taxon>
        <taxon>Campylobacterales</taxon>
        <taxon>Helicobacteraceae</taxon>
        <taxon>Helicobacter</taxon>
    </lineage>
</organism>
<gene>
    <name evidence="1" type="ORF">CQA57_05170</name>
</gene>
<dbReference type="NCBIfam" id="NF006296">
    <property type="entry name" value="PRK08485.1"/>
    <property type="match status" value="1"/>
</dbReference>
<evidence type="ECO:0000313" key="1">
    <source>
        <dbReference type="EMBL" id="RDU73279.1"/>
    </source>
</evidence>
<dbReference type="AlphaFoldDB" id="A0A3D8J714"/>
<protein>
    <submittedName>
        <fullName evidence="1">DNA polymerase III subunit delta</fullName>
    </submittedName>
</protein>
<dbReference type="Pfam" id="PF13177">
    <property type="entry name" value="DNA_pol3_delta2"/>
    <property type="match status" value="1"/>
</dbReference>
<keyword evidence="2" id="KW-1185">Reference proteome</keyword>